<evidence type="ECO:0000259" key="4">
    <source>
        <dbReference type="PROSITE" id="PS50090"/>
    </source>
</evidence>
<proteinExistence type="predicted"/>
<dbReference type="SUPFAM" id="SSF46689">
    <property type="entry name" value="Homeodomain-like"/>
    <property type="match status" value="1"/>
</dbReference>
<dbReference type="GO" id="GO:0030154">
    <property type="term" value="P:cell differentiation"/>
    <property type="evidence" value="ECO:0007669"/>
    <property type="project" value="TreeGrafter"/>
</dbReference>
<evidence type="ECO:0000259" key="5">
    <source>
        <dbReference type="PROSITE" id="PS51294"/>
    </source>
</evidence>
<keyword evidence="3" id="KW-0539">Nucleus</keyword>
<dbReference type="AlphaFoldDB" id="A0A835PQJ3"/>
<dbReference type="EMBL" id="JADCNM010000014">
    <property type="protein sequence ID" value="KAG0454362.1"/>
    <property type="molecule type" value="Genomic_DNA"/>
</dbReference>
<dbReference type="GO" id="GO:0000976">
    <property type="term" value="F:transcription cis-regulatory region binding"/>
    <property type="evidence" value="ECO:0007669"/>
    <property type="project" value="TreeGrafter"/>
</dbReference>
<evidence type="ECO:0000256" key="3">
    <source>
        <dbReference type="ARBA" id="ARBA00023242"/>
    </source>
</evidence>
<dbReference type="PANTHER" id="PTHR47998">
    <property type="entry name" value="TRANSCRIPTION FACTOR MYB51-LIKE ISOFORM X1"/>
    <property type="match status" value="1"/>
</dbReference>
<comment type="subcellular location">
    <subcellularLocation>
        <location evidence="1">Nucleus</location>
    </subcellularLocation>
</comment>
<organism evidence="6 7">
    <name type="scientific">Vanilla planifolia</name>
    <name type="common">Vanilla</name>
    <dbReference type="NCBI Taxonomy" id="51239"/>
    <lineage>
        <taxon>Eukaryota</taxon>
        <taxon>Viridiplantae</taxon>
        <taxon>Streptophyta</taxon>
        <taxon>Embryophyta</taxon>
        <taxon>Tracheophyta</taxon>
        <taxon>Spermatophyta</taxon>
        <taxon>Magnoliopsida</taxon>
        <taxon>Liliopsida</taxon>
        <taxon>Asparagales</taxon>
        <taxon>Orchidaceae</taxon>
        <taxon>Vanilloideae</taxon>
        <taxon>Vanilleae</taxon>
        <taxon>Vanilla</taxon>
    </lineage>
</organism>
<sequence>MENSAGKSWWSLIAGRIPGRTDNEIKNYWNTYLKKKIAKDTFDSQPSSVASPTPTSKEIPSLEKVSRRMREESNMVQAKVYPRTKGLPSIEEGSLPATPLDLGLCRELCFDDSGMGEVYSVSKLEESEELNYFFPVFERDFLILDPVIDTMKFHKEHQGFQDCNSSFKNLSC</sequence>
<dbReference type="PROSITE" id="PS51294">
    <property type="entry name" value="HTH_MYB"/>
    <property type="match status" value="1"/>
</dbReference>
<keyword evidence="2" id="KW-0238">DNA-binding</keyword>
<dbReference type="CDD" id="cd00167">
    <property type="entry name" value="SANT"/>
    <property type="match status" value="1"/>
</dbReference>
<evidence type="ECO:0000313" key="7">
    <source>
        <dbReference type="Proteomes" id="UP000639772"/>
    </source>
</evidence>
<dbReference type="OrthoDB" id="2143914at2759"/>
<dbReference type="InterPro" id="IPR017930">
    <property type="entry name" value="Myb_dom"/>
</dbReference>
<accession>A0A835PQJ3</accession>
<evidence type="ECO:0000256" key="2">
    <source>
        <dbReference type="ARBA" id="ARBA00023125"/>
    </source>
</evidence>
<feature type="domain" description="HTH myb-type" evidence="5">
    <location>
        <begin position="1"/>
        <end position="37"/>
    </location>
</feature>
<dbReference type="Proteomes" id="UP000639772">
    <property type="component" value="Unassembled WGS sequence"/>
</dbReference>
<evidence type="ECO:0000256" key="1">
    <source>
        <dbReference type="ARBA" id="ARBA00004123"/>
    </source>
</evidence>
<dbReference type="InterPro" id="IPR009057">
    <property type="entry name" value="Homeodomain-like_sf"/>
</dbReference>
<comment type="caution">
    <text evidence="6">The sequence shown here is derived from an EMBL/GenBank/DDBJ whole genome shotgun (WGS) entry which is preliminary data.</text>
</comment>
<gene>
    <name evidence="6" type="ORF">HPP92_025666</name>
</gene>
<reference evidence="6 7" key="1">
    <citation type="journal article" date="2020" name="Nat. Food">
        <title>A phased Vanilla planifolia genome enables genetic improvement of flavour and production.</title>
        <authorList>
            <person name="Hasing T."/>
            <person name="Tang H."/>
            <person name="Brym M."/>
            <person name="Khazi F."/>
            <person name="Huang T."/>
            <person name="Chambers A.H."/>
        </authorList>
    </citation>
    <scope>NUCLEOTIDE SEQUENCE [LARGE SCALE GENOMIC DNA]</scope>
    <source>
        <tissue evidence="6">Leaf</tissue>
    </source>
</reference>
<feature type="domain" description="Myb-like" evidence="4">
    <location>
        <begin position="1"/>
        <end position="33"/>
    </location>
</feature>
<evidence type="ECO:0000313" key="6">
    <source>
        <dbReference type="EMBL" id="KAG0454362.1"/>
    </source>
</evidence>
<dbReference type="InterPro" id="IPR001005">
    <property type="entry name" value="SANT/Myb"/>
</dbReference>
<dbReference type="GO" id="GO:0005634">
    <property type="term" value="C:nucleus"/>
    <property type="evidence" value="ECO:0007669"/>
    <property type="project" value="UniProtKB-SubCell"/>
</dbReference>
<protein>
    <submittedName>
        <fullName evidence="6">Uncharacterized protein</fullName>
    </submittedName>
</protein>
<dbReference type="InterPro" id="IPR015495">
    <property type="entry name" value="Myb_TF_plants"/>
</dbReference>
<dbReference type="PANTHER" id="PTHR47998:SF91">
    <property type="entry name" value="MYB-RELATED PROTEIN 308-LIKE"/>
    <property type="match status" value="1"/>
</dbReference>
<dbReference type="GO" id="GO:0006355">
    <property type="term" value="P:regulation of DNA-templated transcription"/>
    <property type="evidence" value="ECO:0007669"/>
    <property type="project" value="TreeGrafter"/>
</dbReference>
<dbReference type="Gene3D" id="1.10.10.60">
    <property type="entry name" value="Homeodomain-like"/>
    <property type="match status" value="1"/>
</dbReference>
<name>A0A835PQJ3_VANPL</name>
<dbReference type="Pfam" id="PF00249">
    <property type="entry name" value="Myb_DNA-binding"/>
    <property type="match status" value="1"/>
</dbReference>
<dbReference type="PROSITE" id="PS50090">
    <property type="entry name" value="MYB_LIKE"/>
    <property type="match status" value="1"/>
</dbReference>